<dbReference type="SUPFAM" id="SSF51004">
    <property type="entry name" value="C-terminal (heme d1) domain of cytochrome cd1-nitrite reductase"/>
    <property type="match status" value="1"/>
</dbReference>
<evidence type="ECO:0000256" key="1">
    <source>
        <dbReference type="ARBA" id="ARBA00005564"/>
    </source>
</evidence>
<evidence type="ECO:0000313" key="4">
    <source>
        <dbReference type="Proteomes" id="UP001500840"/>
    </source>
</evidence>
<name>A0ABP8MJG0_9BACT</name>
<comment type="similarity">
    <text evidence="1">Belongs to the cycloisomerase 2 family.</text>
</comment>
<dbReference type="PANTHER" id="PTHR30344">
    <property type="entry name" value="6-PHOSPHOGLUCONOLACTONASE-RELATED"/>
    <property type="match status" value="1"/>
</dbReference>
<comment type="caution">
    <text evidence="3">The sequence shown here is derived from an EMBL/GenBank/DDBJ whole genome shotgun (WGS) entry which is preliminary data.</text>
</comment>
<evidence type="ECO:0000313" key="3">
    <source>
        <dbReference type="EMBL" id="GAA4450050.1"/>
    </source>
</evidence>
<dbReference type="Gene3D" id="2.130.10.10">
    <property type="entry name" value="YVTN repeat-like/Quinoprotein amine dehydrogenase"/>
    <property type="match status" value="1"/>
</dbReference>
<evidence type="ECO:0000256" key="2">
    <source>
        <dbReference type="ARBA" id="ARBA00022526"/>
    </source>
</evidence>
<dbReference type="InterPro" id="IPR050282">
    <property type="entry name" value="Cycloisomerase_2"/>
</dbReference>
<protein>
    <submittedName>
        <fullName evidence="3">Lactonase family protein</fullName>
    </submittedName>
</protein>
<dbReference type="EMBL" id="BAABGA010000018">
    <property type="protein sequence ID" value="GAA4450050.1"/>
    <property type="molecule type" value="Genomic_DNA"/>
</dbReference>
<gene>
    <name evidence="3" type="ORF">GCM10023156_15630</name>
</gene>
<organism evidence="3 4">
    <name type="scientific">Novipirellula rosea</name>
    <dbReference type="NCBI Taxonomy" id="1031540"/>
    <lineage>
        <taxon>Bacteria</taxon>
        <taxon>Pseudomonadati</taxon>
        <taxon>Planctomycetota</taxon>
        <taxon>Planctomycetia</taxon>
        <taxon>Pirellulales</taxon>
        <taxon>Pirellulaceae</taxon>
        <taxon>Novipirellula</taxon>
    </lineage>
</organism>
<accession>A0ABP8MJG0</accession>
<dbReference type="InterPro" id="IPR015943">
    <property type="entry name" value="WD40/YVTN_repeat-like_dom_sf"/>
</dbReference>
<keyword evidence="2" id="KW-0313">Glucose metabolism</keyword>
<dbReference type="InterPro" id="IPR011048">
    <property type="entry name" value="Haem_d1_sf"/>
</dbReference>
<sequence>MVFVSAFKSGEEGAIHAFRFDTQAGELKPLNQSTGIGQPFFMALSPNGQFLYAIDTDQFGGDQDEWIAAYAVEGETGKLTRLNRQSARGTASCYLDVDASGKSVVVANYASGSVAALPVREDGSLKEAASFIQHKGSSVDPKRQKGPFAHSIVISPDNRFALAADLGLDKVLIYRFDAANGKLVANDEQPFVDLPPGSGPRHLTFDPSGNRVYVINELKNTVTYFTYAADSGTLTLQQTISTLPEGFSGTSHCADLKITPDGQFLYGTNRGHDSIAIYRIGSDGRLNRVGIKSSLGGGPQNLLITPDGRWLLCANMTGNNVRVFRIDSKNGGLTANGDPVSVSMPACLRWLPAT</sequence>
<dbReference type="Pfam" id="PF10282">
    <property type="entry name" value="Lactonase"/>
    <property type="match status" value="1"/>
</dbReference>
<keyword evidence="4" id="KW-1185">Reference proteome</keyword>
<reference evidence="4" key="1">
    <citation type="journal article" date="2019" name="Int. J. Syst. Evol. Microbiol.">
        <title>The Global Catalogue of Microorganisms (GCM) 10K type strain sequencing project: providing services to taxonomists for standard genome sequencing and annotation.</title>
        <authorList>
            <consortium name="The Broad Institute Genomics Platform"/>
            <consortium name="The Broad Institute Genome Sequencing Center for Infectious Disease"/>
            <person name="Wu L."/>
            <person name="Ma J."/>
        </authorList>
    </citation>
    <scope>NUCLEOTIDE SEQUENCE [LARGE SCALE GENOMIC DNA]</scope>
    <source>
        <strain evidence="4">JCM 17759</strain>
    </source>
</reference>
<dbReference type="InterPro" id="IPR019405">
    <property type="entry name" value="Lactonase_7-beta_prop"/>
</dbReference>
<proteinExistence type="inferred from homology"/>
<dbReference type="Proteomes" id="UP001500840">
    <property type="component" value="Unassembled WGS sequence"/>
</dbReference>
<dbReference type="PANTHER" id="PTHR30344:SF1">
    <property type="entry name" value="6-PHOSPHOGLUCONOLACTONASE"/>
    <property type="match status" value="1"/>
</dbReference>
<keyword evidence="2" id="KW-0119">Carbohydrate metabolism</keyword>